<evidence type="ECO:0000313" key="2">
    <source>
        <dbReference type="EMBL" id="EDW81314.1"/>
    </source>
</evidence>
<feature type="compositionally biased region" description="Polar residues" evidence="1">
    <location>
        <begin position="245"/>
        <end position="255"/>
    </location>
</feature>
<dbReference type="eggNOG" id="ENOG502S1S4">
    <property type="taxonomic scope" value="Eukaryota"/>
</dbReference>
<dbReference type="InParanoid" id="B4N863"/>
<reference evidence="2 3" key="1">
    <citation type="journal article" date="2007" name="Nature">
        <title>Evolution of genes and genomes on the Drosophila phylogeny.</title>
        <authorList>
            <consortium name="Drosophila 12 Genomes Consortium"/>
            <person name="Clark A.G."/>
            <person name="Eisen M.B."/>
            <person name="Smith D.R."/>
            <person name="Bergman C.M."/>
            <person name="Oliver B."/>
            <person name="Markow T.A."/>
            <person name="Kaufman T.C."/>
            <person name="Kellis M."/>
            <person name="Gelbart W."/>
            <person name="Iyer V.N."/>
            <person name="Pollard D.A."/>
            <person name="Sackton T.B."/>
            <person name="Larracuente A.M."/>
            <person name="Singh N.D."/>
            <person name="Abad J.P."/>
            <person name="Abt D.N."/>
            <person name="Adryan B."/>
            <person name="Aguade M."/>
            <person name="Akashi H."/>
            <person name="Anderson W.W."/>
            <person name="Aquadro C.F."/>
            <person name="Ardell D.H."/>
            <person name="Arguello R."/>
            <person name="Artieri C.G."/>
            <person name="Barbash D.A."/>
            <person name="Barker D."/>
            <person name="Barsanti P."/>
            <person name="Batterham P."/>
            <person name="Batzoglou S."/>
            <person name="Begun D."/>
            <person name="Bhutkar A."/>
            <person name="Blanco E."/>
            <person name="Bosak S.A."/>
            <person name="Bradley R.K."/>
            <person name="Brand A.D."/>
            <person name="Brent M.R."/>
            <person name="Brooks A.N."/>
            <person name="Brown R.H."/>
            <person name="Butlin R.K."/>
            <person name="Caggese C."/>
            <person name="Calvi B.R."/>
            <person name="Bernardo de Carvalho A."/>
            <person name="Caspi A."/>
            <person name="Castrezana S."/>
            <person name="Celniker S.E."/>
            <person name="Chang J.L."/>
            <person name="Chapple C."/>
            <person name="Chatterji S."/>
            <person name="Chinwalla A."/>
            <person name="Civetta A."/>
            <person name="Clifton S.W."/>
            <person name="Comeron J.M."/>
            <person name="Costello J.C."/>
            <person name="Coyne J.A."/>
            <person name="Daub J."/>
            <person name="David R.G."/>
            <person name="Delcher A.L."/>
            <person name="Delehaunty K."/>
            <person name="Do C.B."/>
            <person name="Ebling H."/>
            <person name="Edwards K."/>
            <person name="Eickbush T."/>
            <person name="Evans J.D."/>
            <person name="Filipski A."/>
            <person name="Findeiss S."/>
            <person name="Freyhult E."/>
            <person name="Fulton L."/>
            <person name="Fulton R."/>
            <person name="Garcia A.C."/>
            <person name="Gardiner A."/>
            <person name="Garfield D.A."/>
            <person name="Garvin B.E."/>
            <person name="Gibson G."/>
            <person name="Gilbert D."/>
            <person name="Gnerre S."/>
            <person name="Godfrey J."/>
            <person name="Good R."/>
            <person name="Gotea V."/>
            <person name="Gravely B."/>
            <person name="Greenberg A.J."/>
            <person name="Griffiths-Jones S."/>
            <person name="Gross S."/>
            <person name="Guigo R."/>
            <person name="Gustafson E.A."/>
            <person name="Haerty W."/>
            <person name="Hahn M.W."/>
            <person name="Halligan D.L."/>
            <person name="Halpern A.L."/>
            <person name="Halter G.M."/>
            <person name="Han M.V."/>
            <person name="Heger A."/>
            <person name="Hillier L."/>
            <person name="Hinrichs A.S."/>
            <person name="Holmes I."/>
            <person name="Hoskins R.A."/>
            <person name="Hubisz M.J."/>
            <person name="Hultmark D."/>
            <person name="Huntley M.A."/>
            <person name="Jaffe D.B."/>
            <person name="Jagadeeshan S."/>
            <person name="Jeck W.R."/>
            <person name="Johnson J."/>
            <person name="Jones C.D."/>
            <person name="Jordan W.C."/>
            <person name="Karpen G.H."/>
            <person name="Kataoka E."/>
            <person name="Keightley P.D."/>
            <person name="Kheradpour P."/>
            <person name="Kirkness E.F."/>
            <person name="Koerich L.B."/>
            <person name="Kristiansen K."/>
            <person name="Kudrna D."/>
            <person name="Kulathinal R.J."/>
            <person name="Kumar S."/>
            <person name="Kwok R."/>
            <person name="Lander E."/>
            <person name="Langley C.H."/>
            <person name="Lapoint R."/>
            <person name="Lazzaro B.P."/>
            <person name="Lee S.J."/>
            <person name="Levesque L."/>
            <person name="Li R."/>
            <person name="Lin C.F."/>
            <person name="Lin M.F."/>
            <person name="Lindblad-Toh K."/>
            <person name="Llopart A."/>
            <person name="Long M."/>
            <person name="Low L."/>
            <person name="Lozovsky E."/>
            <person name="Lu J."/>
            <person name="Luo M."/>
            <person name="Machado C.A."/>
            <person name="Makalowski W."/>
            <person name="Marzo M."/>
            <person name="Matsuda M."/>
            <person name="Matzkin L."/>
            <person name="McAllister B."/>
            <person name="McBride C.S."/>
            <person name="McKernan B."/>
            <person name="McKernan K."/>
            <person name="Mendez-Lago M."/>
            <person name="Minx P."/>
            <person name="Mollenhauer M.U."/>
            <person name="Montooth K."/>
            <person name="Mount S.M."/>
            <person name="Mu X."/>
            <person name="Myers E."/>
            <person name="Negre B."/>
            <person name="Newfeld S."/>
            <person name="Nielsen R."/>
            <person name="Noor M.A."/>
            <person name="O'Grady P."/>
            <person name="Pachter L."/>
            <person name="Papaceit M."/>
            <person name="Parisi M.J."/>
            <person name="Parisi M."/>
            <person name="Parts L."/>
            <person name="Pedersen J.S."/>
            <person name="Pesole G."/>
            <person name="Phillippy A.M."/>
            <person name="Ponting C.P."/>
            <person name="Pop M."/>
            <person name="Porcelli D."/>
            <person name="Powell J.R."/>
            <person name="Prohaska S."/>
            <person name="Pruitt K."/>
            <person name="Puig M."/>
            <person name="Quesneville H."/>
            <person name="Ram K.R."/>
            <person name="Rand D."/>
            <person name="Rasmussen M.D."/>
            <person name="Reed L.K."/>
            <person name="Reenan R."/>
            <person name="Reily A."/>
            <person name="Remington K.A."/>
            <person name="Rieger T.T."/>
            <person name="Ritchie M.G."/>
            <person name="Robin C."/>
            <person name="Rogers Y.H."/>
            <person name="Rohde C."/>
            <person name="Rozas J."/>
            <person name="Rubenfield M.J."/>
            <person name="Ruiz A."/>
            <person name="Russo S."/>
            <person name="Salzberg S.L."/>
            <person name="Sanchez-Gracia A."/>
            <person name="Saranga D.J."/>
            <person name="Sato H."/>
            <person name="Schaeffer S.W."/>
            <person name="Schatz M.C."/>
            <person name="Schlenke T."/>
            <person name="Schwartz R."/>
            <person name="Segarra C."/>
            <person name="Singh R.S."/>
            <person name="Sirot L."/>
            <person name="Sirota M."/>
            <person name="Sisneros N.B."/>
            <person name="Smith C.D."/>
            <person name="Smith T.F."/>
            <person name="Spieth J."/>
            <person name="Stage D.E."/>
            <person name="Stark A."/>
            <person name="Stephan W."/>
            <person name="Strausberg R.L."/>
            <person name="Strempel S."/>
            <person name="Sturgill D."/>
            <person name="Sutton G."/>
            <person name="Sutton G.G."/>
            <person name="Tao W."/>
            <person name="Teichmann S."/>
            <person name="Tobari Y.N."/>
            <person name="Tomimura Y."/>
            <person name="Tsolas J.M."/>
            <person name="Valente V.L."/>
            <person name="Venter E."/>
            <person name="Venter J.C."/>
            <person name="Vicario S."/>
            <person name="Vieira F.G."/>
            <person name="Vilella A.J."/>
            <person name="Villasante A."/>
            <person name="Walenz B."/>
            <person name="Wang J."/>
            <person name="Wasserman M."/>
            <person name="Watts T."/>
            <person name="Wilson D."/>
            <person name="Wilson R.K."/>
            <person name="Wing R.A."/>
            <person name="Wolfner M.F."/>
            <person name="Wong A."/>
            <person name="Wong G.K."/>
            <person name="Wu C.I."/>
            <person name="Wu G."/>
            <person name="Yamamoto D."/>
            <person name="Yang H.P."/>
            <person name="Yang S.P."/>
            <person name="Yorke J.A."/>
            <person name="Yoshida K."/>
            <person name="Zdobnov E."/>
            <person name="Zhang P."/>
            <person name="Zhang Y."/>
            <person name="Zimin A.V."/>
            <person name="Baldwin J."/>
            <person name="Abdouelleil A."/>
            <person name="Abdulkadir J."/>
            <person name="Abebe A."/>
            <person name="Abera B."/>
            <person name="Abreu J."/>
            <person name="Acer S.C."/>
            <person name="Aftuck L."/>
            <person name="Alexander A."/>
            <person name="An P."/>
            <person name="Anderson E."/>
            <person name="Anderson S."/>
            <person name="Arachi H."/>
            <person name="Azer M."/>
            <person name="Bachantsang P."/>
            <person name="Barry A."/>
            <person name="Bayul T."/>
            <person name="Berlin A."/>
            <person name="Bessette D."/>
            <person name="Bloom T."/>
            <person name="Blye J."/>
            <person name="Boguslavskiy L."/>
            <person name="Bonnet C."/>
            <person name="Boukhgalter B."/>
            <person name="Bourzgui I."/>
            <person name="Brown A."/>
            <person name="Cahill P."/>
            <person name="Channer S."/>
            <person name="Cheshatsang Y."/>
            <person name="Chuda L."/>
            <person name="Citroen M."/>
            <person name="Collymore A."/>
            <person name="Cooke P."/>
            <person name="Costello M."/>
            <person name="D'Aco K."/>
            <person name="Daza R."/>
            <person name="De Haan G."/>
            <person name="DeGray S."/>
            <person name="DeMaso C."/>
            <person name="Dhargay N."/>
            <person name="Dooley K."/>
            <person name="Dooley E."/>
            <person name="Doricent M."/>
            <person name="Dorje P."/>
            <person name="Dorjee K."/>
            <person name="Dupes A."/>
            <person name="Elong R."/>
            <person name="Falk J."/>
            <person name="Farina A."/>
            <person name="Faro S."/>
            <person name="Ferguson D."/>
            <person name="Fisher S."/>
            <person name="Foley C.D."/>
            <person name="Franke A."/>
            <person name="Friedrich D."/>
            <person name="Gadbois L."/>
            <person name="Gearin G."/>
            <person name="Gearin C.R."/>
            <person name="Giannoukos G."/>
            <person name="Goode T."/>
            <person name="Graham J."/>
            <person name="Grandbois E."/>
            <person name="Grewal S."/>
            <person name="Gyaltsen K."/>
            <person name="Hafez N."/>
            <person name="Hagos B."/>
            <person name="Hall J."/>
            <person name="Henson C."/>
            <person name="Hollinger A."/>
            <person name="Honan T."/>
            <person name="Huard M.D."/>
            <person name="Hughes L."/>
            <person name="Hurhula B."/>
            <person name="Husby M.E."/>
            <person name="Kamat A."/>
            <person name="Kanga B."/>
            <person name="Kashin S."/>
            <person name="Khazanovich D."/>
            <person name="Kisner P."/>
            <person name="Lance K."/>
            <person name="Lara M."/>
            <person name="Lee W."/>
            <person name="Lennon N."/>
            <person name="Letendre F."/>
            <person name="LeVine R."/>
            <person name="Lipovsky A."/>
            <person name="Liu X."/>
            <person name="Liu J."/>
            <person name="Liu S."/>
            <person name="Lokyitsang T."/>
            <person name="Lokyitsang Y."/>
            <person name="Lubonja R."/>
            <person name="Lui A."/>
            <person name="MacDonald P."/>
            <person name="Magnisalis V."/>
            <person name="Maru K."/>
            <person name="Matthews C."/>
            <person name="McCusker W."/>
            <person name="McDonough S."/>
            <person name="Mehta T."/>
            <person name="Meldrim J."/>
            <person name="Meneus L."/>
            <person name="Mihai O."/>
            <person name="Mihalev A."/>
            <person name="Mihova T."/>
            <person name="Mittelman R."/>
            <person name="Mlenga V."/>
            <person name="Montmayeur A."/>
            <person name="Mulrain L."/>
            <person name="Navidi A."/>
            <person name="Naylor J."/>
            <person name="Negash T."/>
            <person name="Nguyen T."/>
            <person name="Nguyen N."/>
            <person name="Nicol R."/>
            <person name="Norbu C."/>
            <person name="Norbu N."/>
            <person name="Novod N."/>
            <person name="O'Neill B."/>
            <person name="Osman S."/>
            <person name="Markiewicz E."/>
            <person name="Oyono O.L."/>
            <person name="Patti C."/>
            <person name="Phunkhang P."/>
            <person name="Pierre F."/>
            <person name="Priest M."/>
            <person name="Raghuraman S."/>
            <person name="Rege F."/>
            <person name="Reyes R."/>
            <person name="Rise C."/>
            <person name="Rogov P."/>
            <person name="Ross K."/>
            <person name="Ryan E."/>
            <person name="Settipalli S."/>
            <person name="Shea T."/>
            <person name="Sherpa N."/>
            <person name="Shi L."/>
            <person name="Shih D."/>
            <person name="Sparrow T."/>
            <person name="Spaulding J."/>
            <person name="Stalker J."/>
            <person name="Stange-Thomann N."/>
            <person name="Stavropoulos S."/>
            <person name="Stone C."/>
            <person name="Strader C."/>
            <person name="Tesfaye S."/>
            <person name="Thomson T."/>
            <person name="Thoulutsang Y."/>
            <person name="Thoulutsang D."/>
            <person name="Topham K."/>
            <person name="Topping I."/>
            <person name="Tsamla T."/>
            <person name="Vassiliev H."/>
            <person name="Vo A."/>
            <person name="Wangchuk T."/>
            <person name="Wangdi T."/>
            <person name="Weiand M."/>
            <person name="Wilkinson J."/>
            <person name="Wilson A."/>
            <person name="Yadav S."/>
            <person name="Young G."/>
            <person name="Yu Q."/>
            <person name="Zembek L."/>
            <person name="Zhong D."/>
            <person name="Zimmer A."/>
            <person name="Zwirko Z."/>
            <person name="Jaffe D.B."/>
            <person name="Alvarez P."/>
            <person name="Brockman W."/>
            <person name="Butler J."/>
            <person name="Chin C."/>
            <person name="Gnerre S."/>
            <person name="Grabherr M."/>
            <person name="Kleber M."/>
            <person name="Mauceli E."/>
            <person name="MacCallum I."/>
        </authorList>
    </citation>
    <scope>NUCLEOTIDE SEQUENCE [LARGE SCALE GENOMIC DNA]</scope>
    <source>
        <strain evidence="3">Tucson 14030-0811.24</strain>
    </source>
</reference>
<name>B4N863_DROWI</name>
<proteinExistence type="predicted"/>
<dbReference type="AlphaFoldDB" id="B4N863"/>
<dbReference type="FunCoup" id="B4N863">
    <property type="interactions" value="508"/>
</dbReference>
<dbReference type="EMBL" id="CH964232">
    <property type="protein sequence ID" value="EDW81314.1"/>
    <property type="molecule type" value="Genomic_DNA"/>
</dbReference>
<dbReference type="Proteomes" id="UP000007798">
    <property type="component" value="Unassembled WGS sequence"/>
</dbReference>
<dbReference type="HOGENOM" id="CLU_750557_0_0_1"/>
<evidence type="ECO:0000256" key="1">
    <source>
        <dbReference type="SAM" id="MobiDB-lite"/>
    </source>
</evidence>
<dbReference type="PANTHER" id="PTHR13475">
    <property type="entry name" value="NEUGRIN"/>
    <property type="match status" value="1"/>
</dbReference>
<dbReference type="OMA" id="FMDVQKT"/>
<dbReference type="PhylomeDB" id="B4N863"/>
<keyword evidence="3" id="KW-1185">Reference proteome</keyword>
<organism evidence="2 3">
    <name type="scientific">Drosophila willistoni</name>
    <name type="common">Fruit fly</name>
    <dbReference type="NCBI Taxonomy" id="7260"/>
    <lineage>
        <taxon>Eukaryota</taxon>
        <taxon>Metazoa</taxon>
        <taxon>Ecdysozoa</taxon>
        <taxon>Arthropoda</taxon>
        <taxon>Hexapoda</taxon>
        <taxon>Insecta</taxon>
        <taxon>Pterygota</taxon>
        <taxon>Neoptera</taxon>
        <taxon>Endopterygota</taxon>
        <taxon>Diptera</taxon>
        <taxon>Brachycera</taxon>
        <taxon>Muscomorpha</taxon>
        <taxon>Ephydroidea</taxon>
        <taxon>Drosophilidae</taxon>
        <taxon>Drosophila</taxon>
        <taxon>Sophophora</taxon>
    </lineage>
</organism>
<protein>
    <submittedName>
        <fullName evidence="2">Uncharacterized protein</fullName>
    </submittedName>
</protein>
<dbReference type="KEGG" id="dwi:6647593"/>
<evidence type="ECO:0000313" key="3">
    <source>
        <dbReference type="Proteomes" id="UP000007798"/>
    </source>
</evidence>
<dbReference type="GO" id="GO:0005634">
    <property type="term" value="C:nucleus"/>
    <property type="evidence" value="ECO:0007669"/>
    <property type="project" value="TreeGrafter"/>
</dbReference>
<gene>
    <name evidence="2" type="primary">Dwil\GK12001</name>
    <name evidence="2" type="ORF">Dwil_GK12001</name>
</gene>
<dbReference type="Pfam" id="PF06413">
    <property type="entry name" value="Neugrin"/>
    <property type="match status" value="1"/>
</dbReference>
<dbReference type="InterPro" id="IPR010487">
    <property type="entry name" value="NGRN/Rrg9"/>
</dbReference>
<accession>B4N863</accession>
<dbReference type="PANTHER" id="PTHR13475:SF3">
    <property type="entry name" value="NEUGRIN"/>
    <property type="match status" value="1"/>
</dbReference>
<sequence length="377" mass="44306">MSGMRVWFLRQLHTTGCLYGRRAPRRANPGLAYQLEQLQEQQQHQQQKQGTLANKAREDFGELESDFMNVHHTQRQHELQLQQQRDRVRQFMIKHKYFRDAKLPNLLLHAEKEQMRLLHERDPDEWTIERLAESFPATPDVVEKVLRAKWRPRSLQRIRTHDESVMRNWQQLRSGQHTDMNIPPALLEHLQKFAERRPKDLKQFQLDDWPTRMKLPDPQVREFRKLLGSSSEMKPNPPQLEAGKNRSNPTPSNSAPDEEETYLLGKIENKRKMRLQDLKKLQLVPAKASPEENPPLANPQGTGILPSFTQKFERSEIVISQADQRRYEMTRVKDRIAIPKKLQRPGATYRVEDAYYDDDGEFLYRVPGMTQGGGGNR</sequence>
<dbReference type="OrthoDB" id="6415470at2759"/>
<feature type="region of interest" description="Disordered" evidence="1">
    <location>
        <begin position="226"/>
        <end position="261"/>
    </location>
</feature>